<name>D3VM03_XENNA</name>
<gene>
    <name evidence="1" type="ORF">XNC1_p0087</name>
</gene>
<sequence length="172" mass="19469">MNSVNMIWCSLMINIYNLRNFYSRSLDLIIKHIGSISKEIILSPSINIKIEVGLSLSGVLLVAKHLQERLSFLATPPIIDNVLGTPANTPNTIKEIIRYCEDIISSKCVLLEHERITASYIIDNLSNSKTDCVLDTCPVFPPRRDLKLKKSNNRGYWGFCRIKRSSGKLPCF</sequence>
<dbReference type="Proteomes" id="UP000008075">
    <property type="component" value="Plasmid XNC1_p"/>
</dbReference>
<geneLocation type="plasmid" evidence="1 2">
    <name>XNC1_p</name>
</geneLocation>
<evidence type="ECO:0000313" key="2">
    <source>
        <dbReference type="Proteomes" id="UP000008075"/>
    </source>
</evidence>
<proteinExistence type="predicted"/>
<organism evidence="1 2">
    <name type="scientific">Xenorhabdus nematophila (strain ATCC 19061 / DSM 3370 / CCUG 14189 / LMG 1036 / NCIMB 9965 / AN6)</name>
    <dbReference type="NCBI Taxonomy" id="406817"/>
    <lineage>
        <taxon>Bacteria</taxon>
        <taxon>Pseudomonadati</taxon>
        <taxon>Pseudomonadota</taxon>
        <taxon>Gammaproteobacteria</taxon>
        <taxon>Enterobacterales</taxon>
        <taxon>Morganellaceae</taxon>
        <taxon>Xenorhabdus</taxon>
    </lineage>
</organism>
<dbReference type="HOGENOM" id="CLU_1554694_0_0_6"/>
<dbReference type="EMBL" id="FN667743">
    <property type="protein sequence ID" value="CBJ92955.1"/>
    <property type="molecule type" value="Genomic_DNA"/>
</dbReference>
<dbReference type="AlphaFoldDB" id="D3VM03"/>
<keyword evidence="1" id="KW-0614">Plasmid</keyword>
<evidence type="ECO:0000313" key="1">
    <source>
        <dbReference type="EMBL" id="CBJ92955.1"/>
    </source>
</evidence>
<dbReference type="KEGG" id="xne:XNC1_p0087"/>
<accession>D3VM03</accession>
<keyword evidence="2" id="KW-1185">Reference proteome</keyword>
<reference evidence="1 2" key="1">
    <citation type="journal article" date="2011" name="PLoS ONE">
        <title>The entomopathogenic bacterial endosymbionts xenorhabdus and photorhabdus: convergent lifestyles from divergent genomes.</title>
        <authorList>
            <person name="Chaston J.M."/>
            <person name="Suen G."/>
            <person name="Tucker S.L."/>
            <person name="Andersen A.W."/>
            <person name="Bhasin A."/>
            <person name="Bode E."/>
            <person name="Bode H.B."/>
            <person name="Brachmann A.O."/>
            <person name="Cowles C.E."/>
            <person name="Cowles K.N."/>
            <person name="Darby C."/>
            <person name="de Leon L."/>
            <person name="Drace K."/>
            <person name="Du Z."/>
            <person name="Givaudan A."/>
            <person name="Herbert Tran E.E."/>
            <person name="Jewell K.A."/>
            <person name="Knack J.J."/>
            <person name="Krasomil-Osterfeld K.C."/>
            <person name="Kukor R."/>
            <person name="Lanois A."/>
            <person name="Latreille P."/>
            <person name="Leimgruber N.K."/>
            <person name="Lipke C.M."/>
            <person name="Liu R."/>
            <person name="Lu X."/>
            <person name="Martens E.C."/>
            <person name="Marri P.R."/>
            <person name="Medigue C."/>
            <person name="Menard M.L."/>
            <person name="Miller N.M."/>
            <person name="Morales-Soto N."/>
            <person name="Norton S."/>
            <person name="Ogier J.C."/>
            <person name="Orchard S.S."/>
            <person name="Park D."/>
            <person name="Park Y."/>
            <person name="Qurollo B.A."/>
            <person name="Sugar D.R."/>
            <person name="Richards G.R."/>
            <person name="Rouy Z."/>
            <person name="Slominski B."/>
            <person name="Slominski K."/>
            <person name="Snyder H."/>
            <person name="Tjaden B.C."/>
            <person name="van der Hoeven R."/>
            <person name="Welch R.D."/>
            <person name="Wheeler C."/>
            <person name="Xiang B."/>
            <person name="Barbazuk B."/>
            <person name="Gaudriault S."/>
            <person name="Goodner B."/>
            <person name="Slater S.C."/>
            <person name="Forst S."/>
            <person name="Goldman B.S."/>
            <person name="Goodrich-Blair H."/>
        </authorList>
    </citation>
    <scope>NUCLEOTIDE SEQUENCE [LARGE SCALE GENOMIC DNA]</scope>
    <source>
        <strain evidence="2">ATCC 19061 / DSM 3370 / CCUG 14189 / LMG 1036 / NCIMB 9965 / AN6</strain>
    </source>
</reference>
<protein>
    <submittedName>
        <fullName evidence="1">Uncharacterized protein</fullName>
    </submittedName>
</protein>